<feature type="transmembrane region" description="Helical" evidence="7">
    <location>
        <begin position="31"/>
        <end position="52"/>
    </location>
</feature>
<keyword evidence="6 7" id="KW-0472">Membrane</keyword>
<evidence type="ECO:0000256" key="4">
    <source>
        <dbReference type="ARBA" id="ARBA00022692"/>
    </source>
</evidence>
<keyword evidence="4 7" id="KW-0812">Transmembrane</keyword>
<feature type="domain" description="Cation/H+ exchanger transmembrane" evidence="8">
    <location>
        <begin position="14"/>
        <end position="377"/>
    </location>
</feature>
<dbReference type="OrthoDB" id="9781411at2"/>
<keyword evidence="3" id="KW-0813">Transport</keyword>
<dbReference type="PANTHER" id="PTHR42751:SF3">
    <property type="entry name" value="SODIUM_GLUTAMATE SYMPORTER"/>
    <property type="match status" value="1"/>
</dbReference>
<dbReference type="GO" id="GO:1902600">
    <property type="term" value="P:proton transmembrane transport"/>
    <property type="evidence" value="ECO:0007669"/>
    <property type="project" value="InterPro"/>
</dbReference>
<feature type="transmembrane region" description="Helical" evidence="7">
    <location>
        <begin position="545"/>
        <end position="565"/>
    </location>
</feature>
<dbReference type="AlphaFoldDB" id="A0A238YUZ6"/>
<feature type="transmembrane region" description="Helical" evidence="7">
    <location>
        <begin position="84"/>
        <end position="107"/>
    </location>
</feature>
<evidence type="ECO:0000256" key="6">
    <source>
        <dbReference type="ARBA" id="ARBA00023136"/>
    </source>
</evidence>
<protein>
    <submittedName>
        <fullName evidence="9">Transporter, CPA2 family</fullName>
    </submittedName>
</protein>
<accession>A0A238YUZ6</accession>
<dbReference type="Proteomes" id="UP000198305">
    <property type="component" value="Unassembled WGS sequence"/>
</dbReference>
<gene>
    <name evidence="9" type="ORF">SAMN05192560_0829</name>
</gene>
<dbReference type="EMBL" id="FZOA01000003">
    <property type="protein sequence ID" value="SNR74403.1"/>
    <property type="molecule type" value="Genomic_DNA"/>
</dbReference>
<name>A0A238YUZ6_9PROT</name>
<evidence type="ECO:0000256" key="3">
    <source>
        <dbReference type="ARBA" id="ARBA00022448"/>
    </source>
</evidence>
<evidence type="ECO:0000313" key="10">
    <source>
        <dbReference type="Proteomes" id="UP000198305"/>
    </source>
</evidence>
<keyword evidence="5 7" id="KW-1133">Transmembrane helix</keyword>
<proteinExistence type="inferred from homology"/>
<evidence type="ECO:0000256" key="5">
    <source>
        <dbReference type="ARBA" id="ARBA00022989"/>
    </source>
</evidence>
<feature type="transmembrane region" description="Helical" evidence="7">
    <location>
        <begin position="6"/>
        <end position="24"/>
    </location>
</feature>
<dbReference type="GO" id="GO:0015297">
    <property type="term" value="F:antiporter activity"/>
    <property type="evidence" value="ECO:0007669"/>
    <property type="project" value="InterPro"/>
</dbReference>
<feature type="transmembrane region" description="Helical" evidence="7">
    <location>
        <begin position="520"/>
        <end position="539"/>
    </location>
</feature>
<dbReference type="InterPro" id="IPR038770">
    <property type="entry name" value="Na+/solute_symporter_sf"/>
</dbReference>
<feature type="transmembrane region" description="Helical" evidence="7">
    <location>
        <begin position="298"/>
        <end position="320"/>
    </location>
</feature>
<keyword evidence="10" id="KW-1185">Reference proteome</keyword>
<feature type="transmembrane region" description="Helical" evidence="7">
    <location>
        <begin position="427"/>
        <end position="448"/>
    </location>
</feature>
<evidence type="ECO:0000313" key="9">
    <source>
        <dbReference type="EMBL" id="SNR74403.1"/>
    </source>
</evidence>
<evidence type="ECO:0000256" key="1">
    <source>
        <dbReference type="ARBA" id="ARBA00004141"/>
    </source>
</evidence>
<feature type="transmembrane region" description="Helical" evidence="7">
    <location>
        <begin position="273"/>
        <end position="292"/>
    </location>
</feature>
<dbReference type="PANTHER" id="PTHR42751">
    <property type="entry name" value="SODIUM/HYDROGEN EXCHANGER FAMILY/TRKA DOMAIN PROTEIN"/>
    <property type="match status" value="1"/>
</dbReference>
<evidence type="ECO:0000256" key="7">
    <source>
        <dbReference type="SAM" id="Phobius"/>
    </source>
</evidence>
<organism evidence="9 10">
    <name type="scientific">Methylobacillus rhizosphaerae</name>
    <dbReference type="NCBI Taxonomy" id="551994"/>
    <lineage>
        <taxon>Bacteria</taxon>
        <taxon>Pseudomonadati</taxon>
        <taxon>Pseudomonadota</taxon>
        <taxon>Betaproteobacteria</taxon>
        <taxon>Nitrosomonadales</taxon>
        <taxon>Methylophilaceae</taxon>
        <taxon>Methylobacillus</taxon>
    </lineage>
</organism>
<sequence length="586" mass="64047">MHAAAFIQDLAVIMLVAGMVTILFHRMKQPVVLGYILAGLILGPHTPPFSLVHDNHTIEILAELGIVFLMFSLGLEFSLRKLRAVGATAVVAASVEIIVMVWLGYEIGSHFGWKPMDSIFLGAMLAISSTTIIVKALDELNMKHERFAQMIFGVLIVEDILGIGIIALLSGIAATGHVSTMDAAITISNLTLFMVVALVLGIIFVPKLLEYVASFKRDEMLLITILGLCFGFCLLVMKLDYSIALGAFMIGAIMAESRRIRAIERLIMPIRDMFSAIFFVAIGLMLDPAIIIEHAKPVMVVIVAIIFGKIFACTLGTMAAGNDGRTSLRVGMGLSQIGEFSFIIASLGLTLGVTSSFLYPIAVAASVITTLTTPYLIKAADPLSNKLARNLPGKISQFFRLYRNWLDSNSHAPDSDGAILAGIYRKLLLQVFVNLCMVSALCLGAVWLANDYLVSRPSPMRDIMWQQALIWGTSLLLAAPFLIAAFRKLQSLGLLLADHSTQGMTGSDCSRVQRFIAKTVNVLAIVSMTLLVLTLSHKIMPALDVRVVALLIIAGLVSLLWRWFVMLHYRMQITLIETLTQDKEEH</sequence>
<dbReference type="Pfam" id="PF00999">
    <property type="entry name" value="Na_H_Exchanger"/>
    <property type="match status" value="1"/>
</dbReference>
<dbReference type="RefSeq" id="WP_089374962.1">
    <property type="nucleotide sequence ID" value="NZ_FZOA01000003.1"/>
</dbReference>
<dbReference type="InterPro" id="IPR006153">
    <property type="entry name" value="Cation/H_exchanger_TM"/>
</dbReference>
<feature type="transmembrane region" description="Helical" evidence="7">
    <location>
        <begin position="58"/>
        <end position="77"/>
    </location>
</feature>
<feature type="transmembrane region" description="Helical" evidence="7">
    <location>
        <begin position="468"/>
        <end position="486"/>
    </location>
</feature>
<comment type="similarity">
    <text evidence="2">Belongs to the monovalent cation:proton antiporter 2 (CPA2) transporter (TC 2.A.37) family.</text>
</comment>
<comment type="subcellular location">
    <subcellularLocation>
        <location evidence="1">Membrane</location>
        <topology evidence="1">Multi-pass membrane protein</topology>
    </subcellularLocation>
</comment>
<evidence type="ECO:0000259" key="8">
    <source>
        <dbReference type="Pfam" id="PF00999"/>
    </source>
</evidence>
<dbReference type="Gene3D" id="1.20.1530.20">
    <property type="match status" value="1"/>
</dbReference>
<reference evidence="10" key="1">
    <citation type="submission" date="2017-06" db="EMBL/GenBank/DDBJ databases">
        <authorList>
            <person name="Varghese N."/>
            <person name="Submissions S."/>
        </authorList>
    </citation>
    <scope>NUCLEOTIDE SEQUENCE [LARGE SCALE GENOMIC DNA]</scope>
    <source>
        <strain evidence="10">Ca-68</strain>
    </source>
</reference>
<feature type="transmembrane region" description="Helical" evidence="7">
    <location>
        <begin position="220"/>
        <end position="237"/>
    </location>
</feature>
<feature type="transmembrane region" description="Helical" evidence="7">
    <location>
        <begin position="185"/>
        <end position="208"/>
    </location>
</feature>
<feature type="transmembrane region" description="Helical" evidence="7">
    <location>
        <begin position="119"/>
        <end position="138"/>
    </location>
</feature>
<evidence type="ECO:0000256" key="2">
    <source>
        <dbReference type="ARBA" id="ARBA00005551"/>
    </source>
</evidence>
<dbReference type="GO" id="GO:0016020">
    <property type="term" value="C:membrane"/>
    <property type="evidence" value="ECO:0007669"/>
    <property type="project" value="UniProtKB-SubCell"/>
</dbReference>
<feature type="transmembrane region" description="Helical" evidence="7">
    <location>
        <begin position="150"/>
        <end position="173"/>
    </location>
</feature>